<reference evidence="1 2" key="1">
    <citation type="submission" date="2019-08" db="EMBL/GenBank/DDBJ databases">
        <title>Whole genome of Aphis craccivora.</title>
        <authorList>
            <person name="Voronova N.V."/>
            <person name="Shulinski R.S."/>
            <person name="Bandarenka Y.V."/>
            <person name="Zhorov D.G."/>
            <person name="Warner D."/>
        </authorList>
    </citation>
    <scope>NUCLEOTIDE SEQUENCE [LARGE SCALE GENOMIC DNA]</scope>
    <source>
        <strain evidence="1">180601</strain>
        <tissue evidence="1">Whole Body</tissue>
    </source>
</reference>
<accession>A0A6G0VZA2</accession>
<protein>
    <submittedName>
        <fullName evidence="1">Uncharacterized protein</fullName>
    </submittedName>
</protein>
<evidence type="ECO:0000313" key="1">
    <source>
        <dbReference type="EMBL" id="KAF0713498.1"/>
    </source>
</evidence>
<sequence>MACPRRVTRKACWAC</sequence>
<evidence type="ECO:0000313" key="2">
    <source>
        <dbReference type="Proteomes" id="UP000478052"/>
    </source>
</evidence>
<organism evidence="1 2">
    <name type="scientific">Aphis craccivora</name>
    <name type="common">Cowpea aphid</name>
    <dbReference type="NCBI Taxonomy" id="307492"/>
    <lineage>
        <taxon>Eukaryota</taxon>
        <taxon>Metazoa</taxon>
        <taxon>Ecdysozoa</taxon>
        <taxon>Arthropoda</taxon>
        <taxon>Hexapoda</taxon>
        <taxon>Insecta</taxon>
        <taxon>Pterygota</taxon>
        <taxon>Neoptera</taxon>
        <taxon>Paraneoptera</taxon>
        <taxon>Hemiptera</taxon>
        <taxon>Sternorrhyncha</taxon>
        <taxon>Aphidomorpha</taxon>
        <taxon>Aphidoidea</taxon>
        <taxon>Aphididae</taxon>
        <taxon>Aphidini</taxon>
        <taxon>Aphis</taxon>
        <taxon>Aphis</taxon>
    </lineage>
</organism>
<proteinExistence type="predicted"/>
<gene>
    <name evidence="1" type="ORF">FWK35_00028042</name>
</gene>
<dbReference type="Proteomes" id="UP000478052">
    <property type="component" value="Unassembled WGS sequence"/>
</dbReference>
<keyword evidence="2" id="KW-1185">Reference proteome</keyword>
<name>A0A6G0VZA2_APHCR</name>
<dbReference type="EMBL" id="VUJU01010656">
    <property type="protein sequence ID" value="KAF0713498.1"/>
    <property type="molecule type" value="Genomic_DNA"/>
</dbReference>
<comment type="caution">
    <text evidence="1">The sequence shown here is derived from an EMBL/GenBank/DDBJ whole genome shotgun (WGS) entry which is preliminary data.</text>
</comment>